<dbReference type="Proteomes" id="UP000029964">
    <property type="component" value="Unassembled WGS sequence"/>
</dbReference>
<dbReference type="Gene3D" id="2.120.10.70">
    <property type="entry name" value="Fucose-specific lectin"/>
    <property type="match status" value="2"/>
</dbReference>
<keyword evidence="2" id="KW-1133">Transmembrane helix</keyword>
<evidence type="ECO:0000313" key="4">
    <source>
        <dbReference type="Proteomes" id="UP000029964"/>
    </source>
</evidence>
<keyword evidence="2" id="KW-0472">Membrane</keyword>
<feature type="transmembrane region" description="Helical" evidence="2">
    <location>
        <begin position="117"/>
        <end position="142"/>
    </location>
</feature>
<keyword evidence="4" id="KW-1185">Reference proteome</keyword>
<evidence type="ECO:0000256" key="1">
    <source>
        <dbReference type="SAM" id="MobiDB-lite"/>
    </source>
</evidence>
<dbReference type="SUPFAM" id="SSF89372">
    <property type="entry name" value="Fucose-specific lectin"/>
    <property type="match status" value="1"/>
</dbReference>
<dbReference type="EMBL" id="JPKY01000024">
    <property type="protein sequence ID" value="KFH46046.1"/>
    <property type="molecule type" value="Genomic_DNA"/>
</dbReference>
<reference evidence="4" key="1">
    <citation type="journal article" date="2014" name="Genome Announc.">
        <title>Genome sequence and annotation of Acremonium chrysogenum, producer of the beta-lactam antibiotic cephalosporin C.</title>
        <authorList>
            <person name="Terfehr D."/>
            <person name="Dahlmann T.A."/>
            <person name="Specht T."/>
            <person name="Zadra I."/>
            <person name="Kuernsteiner H."/>
            <person name="Kueck U."/>
        </authorList>
    </citation>
    <scope>NUCLEOTIDE SEQUENCE [LARGE SCALE GENOMIC DNA]</scope>
    <source>
        <strain evidence="4">ATCC 11550 / CBS 779.69 / DSM 880 / IAM 14645 / JCM 23072 / IMI 49137</strain>
    </source>
</reference>
<protein>
    <recommendedName>
        <fullName evidence="5">Fucose-specific lectin</fullName>
    </recommendedName>
</protein>
<evidence type="ECO:0000313" key="3">
    <source>
        <dbReference type="EMBL" id="KFH46046.1"/>
    </source>
</evidence>
<sequence>MDPYTPLSPAQQPPLPANPQQDLSHTSPLQSLLMAQPTPYEPRRNQWVPDRNDLPEPVSLPEPHTHTYNHQPQPLYVGPDGDKDEDNAGDNAGTAANSEAGPSGRDRPKSRWQKKRFMVPLAVLITLVAVGAVMGGVLGTILRTSGPDHDASSATNDTDHEDEHNGFVHPASNLAAAIAGTSTAKTRVLLFQDPDGDLVAVEWQGSSGRPRPMTSLFGEGKPPKPLSGSPFHLVEFGPGGQLHFFYIDDALRLAHIVRRPGSGQNGGWHMGSLSTSEGRSKLYSQPSDTLRLSVAVLPAELTSTSDGVVVVMYQIDSRPDYVTLVSSPEPDDTKSWRSQPFSLGASAFGRELNPKSPGLLILPGIRKATESSESMPTIRIIWDLANDSHKTTLAALECVFTDSERVLEDCLPAPDDWRDSDAEDRLLDARKPLILSALTVHNGDDETADLPDYLVRALDRGLARLPITIAISPSTTSAAGNTVLTVTVTESRESATTGAMTDHDGAILPSTETGVLASSTAKWTPSATTSPGPTISKRSNLAAVDTTINDTDVDHHRLIVWQDIDNALIARSTARGRNSVYMISDQVSDRNGLRVDIPRPQQGTPLAAASDVVGDIHVFYVSEKHHTIIHLVLELGGEQRSWVYRGELANVSPRSSLSATLHQNGEDTTSAVVVLGYTDLENEVCFKISPSMESKDSSPSASEWTTYKPDIFKMLDRDHWVSRAISIASGVQVPADDAPSPQPGDYAGLHVVLEGWDAALVVE</sequence>
<feature type="region of interest" description="Disordered" evidence="1">
    <location>
        <begin position="144"/>
        <end position="163"/>
    </location>
</feature>
<gene>
    <name evidence="3" type="ORF">ACRE_031450</name>
</gene>
<evidence type="ECO:0000256" key="2">
    <source>
        <dbReference type="SAM" id="Phobius"/>
    </source>
</evidence>
<keyword evidence="2" id="KW-0812">Transmembrane</keyword>
<evidence type="ECO:0008006" key="5">
    <source>
        <dbReference type="Google" id="ProtNLM"/>
    </source>
</evidence>
<dbReference type="HOGENOM" id="CLU_365602_0_0_1"/>
<proteinExistence type="predicted"/>
<name>A0A086T9L4_HAPC1</name>
<dbReference type="OrthoDB" id="5131812at2759"/>
<feature type="region of interest" description="Disordered" evidence="1">
    <location>
        <begin position="518"/>
        <end position="537"/>
    </location>
</feature>
<comment type="caution">
    <text evidence="3">The sequence shown here is derived from an EMBL/GenBank/DDBJ whole genome shotgun (WGS) entry which is preliminary data.</text>
</comment>
<accession>A0A086T9L4</accession>
<organism evidence="3 4">
    <name type="scientific">Hapsidospora chrysogenum (strain ATCC 11550 / CBS 779.69 / DSM 880 / IAM 14645 / JCM 23072 / IMI 49137)</name>
    <name type="common">Acremonium chrysogenum</name>
    <dbReference type="NCBI Taxonomy" id="857340"/>
    <lineage>
        <taxon>Eukaryota</taxon>
        <taxon>Fungi</taxon>
        <taxon>Dikarya</taxon>
        <taxon>Ascomycota</taxon>
        <taxon>Pezizomycotina</taxon>
        <taxon>Sordariomycetes</taxon>
        <taxon>Hypocreomycetidae</taxon>
        <taxon>Hypocreales</taxon>
        <taxon>Bionectriaceae</taxon>
        <taxon>Hapsidospora</taxon>
    </lineage>
</organism>
<feature type="compositionally biased region" description="Basic and acidic residues" evidence="1">
    <location>
        <begin position="146"/>
        <end position="163"/>
    </location>
</feature>
<feature type="region of interest" description="Disordered" evidence="1">
    <location>
        <begin position="1"/>
        <end position="112"/>
    </location>
</feature>
<dbReference type="AlphaFoldDB" id="A0A086T9L4"/>